<dbReference type="EMBL" id="BMMX01000039">
    <property type="protein sequence ID" value="GGL12706.1"/>
    <property type="molecule type" value="Genomic_DNA"/>
</dbReference>
<keyword evidence="2" id="KW-1185">Reference proteome</keyword>
<protein>
    <submittedName>
        <fullName evidence="1">Uncharacterized protein</fullName>
    </submittedName>
</protein>
<gene>
    <name evidence="1" type="ORF">GCM10012284_54250</name>
</gene>
<dbReference type="AlphaFoldDB" id="A0A8J3FS71"/>
<name>A0A8J3FS71_9ACTN</name>
<evidence type="ECO:0000313" key="2">
    <source>
        <dbReference type="Proteomes" id="UP000656042"/>
    </source>
</evidence>
<reference evidence="1" key="1">
    <citation type="journal article" date="2014" name="Int. J. Syst. Evol. Microbiol.">
        <title>Complete genome sequence of Corynebacterium casei LMG S-19264T (=DSM 44701T), isolated from a smear-ripened cheese.</title>
        <authorList>
            <consortium name="US DOE Joint Genome Institute (JGI-PGF)"/>
            <person name="Walter F."/>
            <person name="Albersmeier A."/>
            <person name="Kalinowski J."/>
            <person name="Ruckert C."/>
        </authorList>
    </citation>
    <scope>NUCLEOTIDE SEQUENCE</scope>
    <source>
        <strain evidence="1">CGMCC 4.7299</strain>
    </source>
</reference>
<proteinExistence type="predicted"/>
<comment type="caution">
    <text evidence="1">The sequence shown here is derived from an EMBL/GenBank/DDBJ whole genome shotgun (WGS) entry which is preliminary data.</text>
</comment>
<dbReference type="Proteomes" id="UP000656042">
    <property type="component" value="Unassembled WGS sequence"/>
</dbReference>
<accession>A0A8J3FS71</accession>
<dbReference type="RefSeq" id="WP_189082158.1">
    <property type="nucleotide sequence ID" value="NZ_BMMX01000039.1"/>
</dbReference>
<organism evidence="1 2">
    <name type="scientific">Mangrovihabitans endophyticus</name>
    <dbReference type="NCBI Taxonomy" id="1751298"/>
    <lineage>
        <taxon>Bacteria</taxon>
        <taxon>Bacillati</taxon>
        <taxon>Actinomycetota</taxon>
        <taxon>Actinomycetes</taxon>
        <taxon>Micromonosporales</taxon>
        <taxon>Micromonosporaceae</taxon>
        <taxon>Mangrovihabitans</taxon>
    </lineage>
</organism>
<sequence>MSPPPARRLIFSHYLLRLPGHGGARRRIGYHAAPAATPGMIRASRAVAAQIAADLQALRAETLAAAARREQFYDDALVEVDSHLPRIEKHGEHLVADWRLVTGDRNAVRATSPDPDGRYTLDLGLGWQRVGAGQCDTVRDDTTGASPLADASAAYASCFTDAPAALLHLAGRAGIAVAWLDRDAIEAGSRELTDEQWALIRDQLDQYHEHVSGTGTVNSTFLDRIFARAGLERRTSANPGE</sequence>
<reference evidence="1" key="2">
    <citation type="submission" date="2020-09" db="EMBL/GenBank/DDBJ databases">
        <authorList>
            <person name="Sun Q."/>
            <person name="Zhou Y."/>
        </authorList>
    </citation>
    <scope>NUCLEOTIDE SEQUENCE</scope>
    <source>
        <strain evidence="1">CGMCC 4.7299</strain>
    </source>
</reference>
<evidence type="ECO:0000313" key="1">
    <source>
        <dbReference type="EMBL" id="GGL12706.1"/>
    </source>
</evidence>